<sequence length="450" mass="48312">MVMWMEVPCSGVDKYIDSLEKFIEKRIPVKMTGKRNNKLRVKIVAKKATKKKNEVTKLGAALRALGGLGGGAVGSLFGNPATGSTIGTGLGAALSRWLGRGDYRVSSNSVVQQSLKGTSSIPSMHQDGQSVVVRHKEFVTEVRGNTSFLVRGTFDINPGRAETFPWLAGVASRFQEYKIRGLVWHYVPSSGTAVSGTDPALGTVMLQTSYRSNDIPPANKMEVLNEYWSSESVPSEAFCHPIECDPKENPFNIQYVRTDKVPDGDSKLLYDLGTTHLCVSGQQANDVVLGDLWCTYEIELKKPIVNSNVTSVARSAALAFTGTLDLNSWFNGSVVNFGSLDVTANVKTISFPARLTGRFLVTVTIIASTTFTAADLSGTPLTTNCSLFALPTGSTYLRTVLGGTTPTVNIATLQFAVDIQDSAKTASVTCLGSFTGAATRSMVTVTPYLM</sequence>
<dbReference type="GO" id="GO:0005198">
    <property type="term" value="F:structural molecule activity"/>
    <property type="evidence" value="ECO:0007669"/>
    <property type="project" value="InterPro"/>
</dbReference>
<evidence type="ECO:0000256" key="1">
    <source>
        <dbReference type="ARBA" id="ARBA00007446"/>
    </source>
</evidence>
<organism evidence="4">
    <name type="scientific">Tombunodavirus UC1</name>
    <dbReference type="NCBI Taxonomy" id="1424636"/>
    <lineage>
        <taxon>Viruses</taxon>
    </lineage>
</organism>
<accession>V5NFC8</accession>
<reference evidence="4" key="1">
    <citation type="journal article" date="2015" name="Genome Announc.">
        <title>Draft Genome Sequence of Tombunodavirus UC1.</title>
        <authorList>
            <person name="Greninger A.L."/>
            <person name="DeRisi J.L."/>
        </authorList>
    </citation>
    <scope>NUCLEOTIDE SEQUENCE</scope>
</reference>
<dbReference type="InterPro" id="IPR000937">
    <property type="entry name" value="Capsid_prot_S-dom_vir"/>
</dbReference>
<keyword evidence="2" id="KW-0167">Capsid protein</keyword>
<name>V5NFC8_9VIRU</name>
<evidence type="ECO:0000259" key="3">
    <source>
        <dbReference type="Pfam" id="PF00729"/>
    </source>
</evidence>
<dbReference type="Pfam" id="PF00729">
    <property type="entry name" value="Viral_coat"/>
    <property type="match status" value="1"/>
</dbReference>
<dbReference type="GO" id="GO:0019028">
    <property type="term" value="C:viral capsid"/>
    <property type="evidence" value="ECO:0007669"/>
    <property type="project" value="UniProtKB-KW"/>
</dbReference>
<proteinExistence type="inferred from homology"/>
<dbReference type="InterPro" id="IPR029053">
    <property type="entry name" value="Viral_coat"/>
</dbReference>
<dbReference type="Gene3D" id="2.60.120.20">
    <property type="match status" value="1"/>
</dbReference>
<protein>
    <submittedName>
        <fullName evidence="4">ORF3</fullName>
    </submittedName>
</protein>
<evidence type="ECO:0000313" key="4">
    <source>
        <dbReference type="EMBL" id="AHA86928.1"/>
    </source>
</evidence>
<keyword evidence="2" id="KW-0946">Virion</keyword>
<feature type="domain" description="Icosahedral viral capsid protein S" evidence="3">
    <location>
        <begin position="114"/>
        <end position="304"/>
    </location>
</feature>
<evidence type="ECO:0000256" key="2">
    <source>
        <dbReference type="ARBA" id="ARBA00022561"/>
    </source>
</evidence>
<dbReference type="SUPFAM" id="SSF88633">
    <property type="entry name" value="Positive stranded ssRNA viruses"/>
    <property type="match status" value="1"/>
</dbReference>
<comment type="similarity">
    <text evidence="1">Belongs to the icosahedral plant coat protein family.</text>
</comment>
<dbReference type="EMBL" id="KF510030">
    <property type="protein sequence ID" value="AHA86928.1"/>
    <property type="molecule type" value="Genomic_RNA"/>
</dbReference>